<dbReference type="InterPro" id="IPR036188">
    <property type="entry name" value="FAD/NAD-bd_sf"/>
</dbReference>
<dbReference type="Proteomes" id="UP000800035">
    <property type="component" value="Unassembled WGS sequence"/>
</dbReference>
<proteinExistence type="predicted"/>
<reference evidence="2" key="1">
    <citation type="journal article" date="2020" name="Stud. Mycol.">
        <title>101 Dothideomycetes genomes: a test case for predicting lifestyles and emergence of pathogens.</title>
        <authorList>
            <person name="Haridas S."/>
            <person name="Albert R."/>
            <person name="Binder M."/>
            <person name="Bloem J."/>
            <person name="Labutti K."/>
            <person name="Salamov A."/>
            <person name="Andreopoulos B."/>
            <person name="Baker S."/>
            <person name="Barry K."/>
            <person name="Bills G."/>
            <person name="Bluhm B."/>
            <person name="Cannon C."/>
            <person name="Castanera R."/>
            <person name="Culley D."/>
            <person name="Daum C."/>
            <person name="Ezra D."/>
            <person name="Gonzalez J."/>
            <person name="Henrissat B."/>
            <person name="Kuo A."/>
            <person name="Liang C."/>
            <person name="Lipzen A."/>
            <person name="Lutzoni F."/>
            <person name="Magnuson J."/>
            <person name="Mondo S."/>
            <person name="Nolan M."/>
            <person name="Ohm R."/>
            <person name="Pangilinan J."/>
            <person name="Park H.-J."/>
            <person name="Ramirez L."/>
            <person name="Alfaro M."/>
            <person name="Sun H."/>
            <person name="Tritt A."/>
            <person name="Yoshinaga Y."/>
            <person name="Zwiers L.-H."/>
            <person name="Turgeon B."/>
            <person name="Goodwin S."/>
            <person name="Spatafora J."/>
            <person name="Crous P."/>
            <person name="Grigoriev I."/>
        </authorList>
    </citation>
    <scope>NUCLEOTIDE SEQUENCE</scope>
    <source>
        <strain evidence="2">CBS 675.92</strain>
    </source>
</reference>
<dbReference type="GO" id="GO:0016614">
    <property type="term" value="F:oxidoreductase activity, acting on CH-OH group of donors"/>
    <property type="evidence" value="ECO:0007669"/>
    <property type="project" value="InterPro"/>
</dbReference>
<dbReference type="InterPro" id="IPR007867">
    <property type="entry name" value="GMC_OxRtase_C"/>
</dbReference>
<dbReference type="AlphaFoldDB" id="A0A6A5TC77"/>
<sequence length="139" mass="15461">MVRSHRINSSLTVSLTHLQPPVKLDISNNHYKLGPHGPLSNSRWPQLQQLLSPQFHGTLTLLIDPKLLTQPFGQRVMIAGFRAVLRIHSAPIYASPLKFLGVGPDDSNERRWEFVKNKVVSSWHMSGTARMGKGGGDSC</sequence>
<dbReference type="Pfam" id="PF05199">
    <property type="entry name" value="GMC_oxred_C"/>
    <property type="match status" value="1"/>
</dbReference>
<dbReference type="Gene3D" id="3.50.50.60">
    <property type="entry name" value="FAD/NAD(P)-binding domain"/>
    <property type="match status" value="1"/>
</dbReference>
<dbReference type="Gene3D" id="3.30.560.10">
    <property type="entry name" value="Glucose Oxidase, domain 3"/>
    <property type="match status" value="1"/>
</dbReference>
<accession>A0A6A5TC77</accession>
<dbReference type="SUPFAM" id="SSF54373">
    <property type="entry name" value="FAD-linked reductases, C-terminal domain"/>
    <property type="match status" value="1"/>
</dbReference>
<protein>
    <recommendedName>
        <fullName evidence="1">Glucose-methanol-choline oxidoreductase C-terminal domain-containing protein</fullName>
    </recommendedName>
</protein>
<evidence type="ECO:0000313" key="2">
    <source>
        <dbReference type="EMBL" id="KAF1950383.1"/>
    </source>
</evidence>
<feature type="domain" description="Glucose-methanol-choline oxidoreductase C-terminal" evidence="1">
    <location>
        <begin position="61"/>
        <end position="138"/>
    </location>
</feature>
<evidence type="ECO:0000259" key="1">
    <source>
        <dbReference type="Pfam" id="PF05199"/>
    </source>
</evidence>
<evidence type="ECO:0000313" key="3">
    <source>
        <dbReference type="Proteomes" id="UP000800035"/>
    </source>
</evidence>
<name>A0A6A5TC77_9PLEO</name>
<dbReference type="EMBL" id="ML977026">
    <property type="protein sequence ID" value="KAF1950383.1"/>
    <property type="molecule type" value="Genomic_DNA"/>
</dbReference>
<gene>
    <name evidence="2" type="ORF">CC80DRAFT_240721</name>
</gene>
<organism evidence="2 3">
    <name type="scientific">Byssothecium circinans</name>
    <dbReference type="NCBI Taxonomy" id="147558"/>
    <lineage>
        <taxon>Eukaryota</taxon>
        <taxon>Fungi</taxon>
        <taxon>Dikarya</taxon>
        <taxon>Ascomycota</taxon>
        <taxon>Pezizomycotina</taxon>
        <taxon>Dothideomycetes</taxon>
        <taxon>Pleosporomycetidae</taxon>
        <taxon>Pleosporales</taxon>
        <taxon>Massarineae</taxon>
        <taxon>Massarinaceae</taxon>
        <taxon>Byssothecium</taxon>
    </lineage>
</organism>
<dbReference type="OrthoDB" id="269227at2759"/>
<keyword evidence="3" id="KW-1185">Reference proteome</keyword>